<dbReference type="AlphaFoldDB" id="A0A2U1LUA5"/>
<reference evidence="3 4" key="1">
    <citation type="journal article" date="2018" name="Mol. Plant">
        <title>The genome of Artemisia annua provides insight into the evolution of Asteraceae family and artemisinin biosynthesis.</title>
        <authorList>
            <person name="Shen Q."/>
            <person name="Zhang L."/>
            <person name="Liao Z."/>
            <person name="Wang S."/>
            <person name="Yan T."/>
            <person name="Shi P."/>
            <person name="Liu M."/>
            <person name="Fu X."/>
            <person name="Pan Q."/>
            <person name="Wang Y."/>
            <person name="Lv Z."/>
            <person name="Lu X."/>
            <person name="Zhang F."/>
            <person name="Jiang W."/>
            <person name="Ma Y."/>
            <person name="Chen M."/>
            <person name="Hao X."/>
            <person name="Li L."/>
            <person name="Tang Y."/>
            <person name="Lv G."/>
            <person name="Zhou Y."/>
            <person name="Sun X."/>
            <person name="Brodelius P.E."/>
            <person name="Rose J.K.C."/>
            <person name="Tang K."/>
        </authorList>
    </citation>
    <scope>NUCLEOTIDE SEQUENCE [LARGE SCALE GENOMIC DNA]</scope>
    <source>
        <strain evidence="4">cv. Huhao1</strain>
        <tissue evidence="3">Leaf</tissue>
    </source>
</reference>
<feature type="domain" description="EF-hand" evidence="2">
    <location>
        <begin position="223"/>
        <end position="252"/>
    </location>
</feature>
<comment type="caution">
    <text evidence="3">The sequence shown here is derived from an EMBL/GenBank/DDBJ whole genome shotgun (WGS) entry which is preliminary data.</text>
</comment>
<dbReference type="InterPro" id="IPR011992">
    <property type="entry name" value="EF-hand-dom_pair"/>
</dbReference>
<feature type="compositionally biased region" description="Polar residues" evidence="1">
    <location>
        <begin position="9"/>
        <end position="34"/>
    </location>
</feature>
<protein>
    <submittedName>
        <fullName evidence="3">Calcium-dependent protein kinase 11</fullName>
    </submittedName>
</protein>
<evidence type="ECO:0000313" key="4">
    <source>
        <dbReference type="Proteomes" id="UP000245207"/>
    </source>
</evidence>
<dbReference type="STRING" id="35608.A0A2U1LUA5"/>
<evidence type="ECO:0000313" key="3">
    <source>
        <dbReference type="EMBL" id="PWA52580.1"/>
    </source>
</evidence>
<proteinExistence type="predicted"/>
<keyword evidence="3" id="KW-0418">Kinase</keyword>
<gene>
    <name evidence="3" type="ORF">CTI12_AA453250</name>
</gene>
<name>A0A2U1LUA5_ARTAN</name>
<keyword evidence="3" id="KW-0808">Transferase</keyword>
<dbReference type="SUPFAM" id="SSF47473">
    <property type="entry name" value="EF-hand"/>
    <property type="match status" value="1"/>
</dbReference>
<evidence type="ECO:0000259" key="2">
    <source>
        <dbReference type="PROSITE" id="PS50222"/>
    </source>
</evidence>
<dbReference type="Proteomes" id="UP000245207">
    <property type="component" value="Unassembled WGS sequence"/>
</dbReference>
<dbReference type="PROSITE" id="PS50222">
    <property type="entry name" value="EF_HAND_2"/>
    <property type="match status" value="1"/>
</dbReference>
<dbReference type="Gene3D" id="1.10.238.10">
    <property type="entry name" value="EF-hand"/>
    <property type="match status" value="1"/>
</dbReference>
<organism evidence="3 4">
    <name type="scientific">Artemisia annua</name>
    <name type="common">Sweet wormwood</name>
    <dbReference type="NCBI Taxonomy" id="35608"/>
    <lineage>
        <taxon>Eukaryota</taxon>
        <taxon>Viridiplantae</taxon>
        <taxon>Streptophyta</taxon>
        <taxon>Embryophyta</taxon>
        <taxon>Tracheophyta</taxon>
        <taxon>Spermatophyta</taxon>
        <taxon>Magnoliopsida</taxon>
        <taxon>eudicotyledons</taxon>
        <taxon>Gunneridae</taxon>
        <taxon>Pentapetalae</taxon>
        <taxon>asterids</taxon>
        <taxon>campanulids</taxon>
        <taxon>Asterales</taxon>
        <taxon>Asteraceae</taxon>
        <taxon>Asteroideae</taxon>
        <taxon>Anthemideae</taxon>
        <taxon>Artemisiinae</taxon>
        <taxon>Artemisia</taxon>
    </lineage>
</organism>
<dbReference type="EMBL" id="PKPP01007736">
    <property type="protein sequence ID" value="PWA52580.1"/>
    <property type="molecule type" value="Genomic_DNA"/>
</dbReference>
<dbReference type="GO" id="GO:0016301">
    <property type="term" value="F:kinase activity"/>
    <property type="evidence" value="ECO:0007669"/>
    <property type="project" value="UniProtKB-KW"/>
</dbReference>
<keyword evidence="4" id="KW-1185">Reference proteome</keyword>
<dbReference type="Pfam" id="PF00036">
    <property type="entry name" value="EF-hand_1"/>
    <property type="match status" value="1"/>
</dbReference>
<feature type="region of interest" description="Disordered" evidence="1">
    <location>
        <begin position="1"/>
        <end position="61"/>
    </location>
</feature>
<dbReference type="GO" id="GO:0005509">
    <property type="term" value="F:calcium ion binding"/>
    <property type="evidence" value="ECO:0007669"/>
    <property type="project" value="InterPro"/>
</dbReference>
<dbReference type="InterPro" id="IPR002048">
    <property type="entry name" value="EF_hand_dom"/>
</dbReference>
<sequence>MDAQRHSARLTTASEKKNANSPSKVVASQANNSTQKKKTKNRSQAAATNRSSSKIKKSSSNSKRAQVDVNCFLPIRYIAQLRRLITRMEVEIISDEKMIWETHSGKLKLTLTGHIEQVLRSLVATWDGCDLLHLAMTMSGSVPVLQIEQSRSCGPARTTSASPNLDEQKRPQGLMRKQYILHISEPAIEAYGDMDVYTTNFRALMAALSGLSDRVIAERLSEEEIGGLKQMFKMIDADNIGTITFEELKQGL</sequence>
<evidence type="ECO:0000256" key="1">
    <source>
        <dbReference type="SAM" id="MobiDB-lite"/>
    </source>
</evidence>
<accession>A0A2U1LUA5</accession>